<reference evidence="2" key="2">
    <citation type="submission" date="2007-04" db="EMBL/GenBank/DDBJ databases">
        <title>The genome of the human body louse.</title>
        <authorList>
            <consortium name="The Human Body Louse Genome Consortium"/>
            <person name="Kirkness E."/>
            <person name="Walenz B."/>
            <person name="Hass B."/>
            <person name="Bruggner R."/>
            <person name="Strausberg R."/>
        </authorList>
    </citation>
    <scope>NUCLEOTIDE SEQUENCE</scope>
    <source>
        <strain evidence="2">USDA</strain>
    </source>
</reference>
<name>E0VN45_PEDHC</name>
<dbReference type="Pfam" id="PF12796">
    <property type="entry name" value="Ank_2"/>
    <property type="match status" value="1"/>
</dbReference>
<sequence length="251" mass="28769">MVESTKLLEENLREAACFGNLDKVRDLIRIGVNVNAQHDINGWSALHWAAHRNYLNVVDILLTYGADKSILTKKGETPYQLTSNKEIQLLLEGVTSNREQQRLPIIPNYIENPPLNFQTNSGVITKTTSNSNNNNKEVNVEGEIVLKVRIADSDEPDFIEIDIPKSELTYLKLIETCCQELCITPNDIIKVRKLPNTILRKDKDVMRLKDFQEIEIIMIKSLKQTPIQKSIFVNRNQYESISTKKDQTVLY</sequence>
<dbReference type="InterPro" id="IPR036770">
    <property type="entry name" value="Ankyrin_rpt-contain_sf"/>
</dbReference>
<dbReference type="InterPro" id="IPR039195">
    <property type="entry name" value="ANKRD40"/>
</dbReference>
<dbReference type="GeneID" id="8236264"/>
<dbReference type="VEuPathDB" id="VectorBase:PHUM328300"/>
<dbReference type="STRING" id="121224.E0VN45"/>
<dbReference type="EMBL" id="AAZO01003810">
    <property type="status" value="NOT_ANNOTATED_CDS"/>
    <property type="molecule type" value="Genomic_DNA"/>
</dbReference>
<keyword evidence="4" id="KW-1185">Reference proteome</keyword>
<dbReference type="HOGENOM" id="CLU_075403_0_0_1"/>
<evidence type="ECO:0000313" key="4">
    <source>
        <dbReference type="Proteomes" id="UP000009046"/>
    </source>
</evidence>
<dbReference type="Gene3D" id="1.25.40.20">
    <property type="entry name" value="Ankyrin repeat-containing domain"/>
    <property type="match status" value="1"/>
</dbReference>
<dbReference type="PROSITE" id="PS50088">
    <property type="entry name" value="ANK_REPEAT"/>
    <property type="match status" value="1"/>
</dbReference>
<dbReference type="SMART" id="SM00248">
    <property type="entry name" value="ANK"/>
    <property type="match status" value="2"/>
</dbReference>
<evidence type="ECO:0000256" key="1">
    <source>
        <dbReference type="PROSITE-ProRule" id="PRU00023"/>
    </source>
</evidence>
<dbReference type="eggNOG" id="KOG0307">
    <property type="taxonomic scope" value="Eukaryota"/>
</dbReference>
<dbReference type="PANTHER" id="PTHR24192">
    <property type="entry name" value="ANKYRIN REPEAT DOMAIN 40"/>
    <property type="match status" value="1"/>
</dbReference>
<dbReference type="KEGG" id="phu:Phum_PHUM328300"/>
<dbReference type="EnsemblMetazoa" id="PHUM328300-RA">
    <property type="protein sequence ID" value="PHUM328300-PA"/>
    <property type="gene ID" value="PHUM328300"/>
</dbReference>
<evidence type="ECO:0000313" key="2">
    <source>
        <dbReference type="EMBL" id="EEB14811.1"/>
    </source>
</evidence>
<dbReference type="EMBL" id="DS235332">
    <property type="protein sequence ID" value="EEB14811.1"/>
    <property type="molecule type" value="Genomic_DNA"/>
</dbReference>
<reference evidence="3" key="3">
    <citation type="submission" date="2021-02" db="UniProtKB">
        <authorList>
            <consortium name="EnsemblMetazoa"/>
        </authorList>
    </citation>
    <scope>IDENTIFICATION</scope>
    <source>
        <strain evidence="3">USDA</strain>
    </source>
</reference>
<reference evidence="2" key="1">
    <citation type="submission" date="2007-04" db="EMBL/GenBank/DDBJ databases">
        <title>Annotation of Pediculus humanus corporis strain USDA.</title>
        <authorList>
            <person name="Kirkness E."/>
            <person name="Hannick L."/>
            <person name="Hass B."/>
            <person name="Bruggner R."/>
            <person name="Lawson D."/>
            <person name="Bidwell S."/>
            <person name="Joardar V."/>
            <person name="Caler E."/>
            <person name="Walenz B."/>
            <person name="Inman J."/>
            <person name="Schobel S."/>
            <person name="Galinsky K."/>
            <person name="Amedeo P."/>
            <person name="Strausberg R."/>
        </authorList>
    </citation>
    <scope>NUCLEOTIDE SEQUENCE</scope>
    <source>
        <strain evidence="2">USDA</strain>
    </source>
</reference>
<proteinExistence type="predicted"/>
<keyword evidence="1" id="KW-0040">ANK repeat</keyword>
<dbReference type="SUPFAM" id="SSF48403">
    <property type="entry name" value="Ankyrin repeat"/>
    <property type="match status" value="1"/>
</dbReference>
<dbReference type="PROSITE" id="PS50297">
    <property type="entry name" value="ANK_REP_REGION"/>
    <property type="match status" value="1"/>
</dbReference>
<dbReference type="OMA" id="CSNQQIL"/>
<dbReference type="OrthoDB" id="496981at2759"/>
<dbReference type="InParanoid" id="E0VN45"/>
<dbReference type="CTD" id="8236264"/>
<feature type="repeat" description="ANK" evidence="1">
    <location>
        <begin position="41"/>
        <end position="73"/>
    </location>
</feature>
<dbReference type="Proteomes" id="UP000009046">
    <property type="component" value="Unassembled WGS sequence"/>
</dbReference>
<dbReference type="PANTHER" id="PTHR24192:SF3">
    <property type="entry name" value="ANKYRIN REPEAT DOMAIN 40"/>
    <property type="match status" value="1"/>
</dbReference>
<accession>E0VN45</accession>
<organism>
    <name type="scientific">Pediculus humanus subsp. corporis</name>
    <name type="common">Body louse</name>
    <dbReference type="NCBI Taxonomy" id="121224"/>
    <lineage>
        <taxon>Eukaryota</taxon>
        <taxon>Metazoa</taxon>
        <taxon>Ecdysozoa</taxon>
        <taxon>Arthropoda</taxon>
        <taxon>Hexapoda</taxon>
        <taxon>Insecta</taxon>
        <taxon>Pterygota</taxon>
        <taxon>Neoptera</taxon>
        <taxon>Paraneoptera</taxon>
        <taxon>Psocodea</taxon>
        <taxon>Troctomorpha</taxon>
        <taxon>Phthiraptera</taxon>
        <taxon>Anoplura</taxon>
        <taxon>Pediculidae</taxon>
        <taxon>Pediculus</taxon>
    </lineage>
</organism>
<evidence type="ECO:0000313" key="3">
    <source>
        <dbReference type="EnsemblMetazoa" id="PHUM328300-PA"/>
    </source>
</evidence>
<gene>
    <name evidence="3" type="primary">8236264</name>
    <name evidence="2" type="ORF">Phum_PHUM328300</name>
</gene>
<protein>
    <submittedName>
        <fullName evidence="2 3">Ankyrin repeat-containing protein, putative</fullName>
    </submittedName>
</protein>
<dbReference type="AlphaFoldDB" id="E0VN45"/>
<dbReference type="InterPro" id="IPR002110">
    <property type="entry name" value="Ankyrin_rpt"/>
</dbReference>
<dbReference type="RefSeq" id="XP_002427549.1">
    <property type="nucleotide sequence ID" value="XM_002427504.1"/>
</dbReference>